<evidence type="ECO:0000256" key="11">
    <source>
        <dbReference type="SAM" id="Coils"/>
    </source>
</evidence>
<keyword evidence="12" id="KW-0282">Flagellum</keyword>
<dbReference type="AlphaFoldDB" id="A0A4R3KWY0"/>
<keyword evidence="11" id="KW-0175">Coiled coil</keyword>
<feature type="coiled-coil region" evidence="11">
    <location>
        <begin position="33"/>
        <end position="114"/>
    </location>
</feature>
<keyword evidence="12" id="KW-0969">Cilium</keyword>
<evidence type="ECO:0000256" key="7">
    <source>
        <dbReference type="ARBA" id="ARBA00022795"/>
    </source>
</evidence>
<proteinExistence type="inferred from homology"/>
<dbReference type="OrthoDB" id="1707704at2"/>
<dbReference type="GO" id="GO:0071973">
    <property type="term" value="P:bacterial-type flagellum-dependent cell motility"/>
    <property type="evidence" value="ECO:0007669"/>
    <property type="project" value="InterPro"/>
</dbReference>
<organism evidence="12 13">
    <name type="scientific">Keratinibaculum paraultunense</name>
    <dbReference type="NCBI Taxonomy" id="1278232"/>
    <lineage>
        <taxon>Bacteria</taxon>
        <taxon>Bacillati</taxon>
        <taxon>Bacillota</taxon>
        <taxon>Tissierellia</taxon>
        <taxon>Tissierellales</taxon>
        <taxon>Tepidimicrobiaceae</taxon>
        <taxon>Keratinibaculum</taxon>
    </lineage>
</organism>
<dbReference type="NCBIfam" id="TIGR02473">
    <property type="entry name" value="flagell_FliJ"/>
    <property type="match status" value="1"/>
</dbReference>
<comment type="caution">
    <text evidence="12">The sequence shown here is derived from an EMBL/GenBank/DDBJ whole genome shotgun (WGS) entry which is preliminary data.</text>
</comment>
<dbReference type="Pfam" id="PF02050">
    <property type="entry name" value="FliJ"/>
    <property type="match status" value="1"/>
</dbReference>
<evidence type="ECO:0000256" key="1">
    <source>
        <dbReference type="ARBA" id="ARBA00004413"/>
    </source>
</evidence>
<dbReference type="GO" id="GO:0009288">
    <property type="term" value="C:bacterial-type flagellum"/>
    <property type="evidence" value="ECO:0007669"/>
    <property type="project" value="InterPro"/>
</dbReference>
<dbReference type="RefSeq" id="WP_158279998.1">
    <property type="nucleotide sequence ID" value="NZ_CP068564.1"/>
</dbReference>
<gene>
    <name evidence="12" type="ORF">EDD65_105130</name>
</gene>
<evidence type="ECO:0000256" key="6">
    <source>
        <dbReference type="ARBA" id="ARBA00022500"/>
    </source>
</evidence>
<name>A0A4R3KWY0_9FIRM</name>
<dbReference type="Gene3D" id="1.10.287.1700">
    <property type="match status" value="1"/>
</dbReference>
<evidence type="ECO:0000256" key="3">
    <source>
        <dbReference type="ARBA" id="ARBA00020392"/>
    </source>
</evidence>
<keyword evidence="7" id="KW-1005">Bacterial flagellum biogenesis</keyword>
<keyword evidence="8" id="KW-0653">Protein transport</keyword>
<dbReference type="InterPro" id="IPR053716">
    <property type="entry name" value="Flag_assembly_chemotaxis_eff"/>
</dbReference>
<comment type="similarity">
    <text evidence="2">Belongs to the FliJ family.</text>
</comment>
<keyword evidence="9" id="KW-0472">Membrane</keyword>
<keyword evidence="12" id="KW-0966">Cell projection</keyword>
<keyword evidence="13" id="KW-1185">Reference proteome</keyword>
<keyword evidence="4" id="KW-0813">Transport</keyword>
<evidence type="ECO:0000256" key="4">
    <source>
        <dbReference type="ARBA" id="ARBA00022448"/>
    </source>
</evidence>
<evidence type="ECO:0000256" key="9">
    <source>
        <dbReference type="ARBA" id="ARBA00023136"/>
    </source>
</evidence>
<dbReference type="EMBL" id="SMAE01000005">
    <property type="protein sequence ID" value="TCS89656.1"/>
    <property type="molecule type" value="Genomic_DNA"/>
</dbReference>
<evidence type="ECO:0000313" key="13">
    <source>
        <dbReference type="Proteomes" id="UP000294567"/>
    </source>
</evidence>
<dbReference type="GO" id="GO:0006935">
    <property type="term" value="P:chemotaxis"/>
    <property type="evidence" value="ECO:0007669"/>
    <property type="project" value="UniProtKB-KW"/>
</dbReference>
<dbReference type="GO" id="GO:0015031">
    <property type="term" value="P:protein transport"/>
    <property type="evidence" value="ECO:0007669"/>
    <property type="project" value="UniProtKB-KW"/>
</dbReference>
<dbReference type="Proteomes" id="UP000294567">
    <property type="component" value="Unassembled WGS sequence"/>
</dbReference>
<evidence type="ECO:0000313" key="12">
    <source>
        <dbReference type="EMBL" id="TCS89656.1"/>
    </source>
</evidence>
<protein>
    <recommendedName>
        <fullName evidence="3">Flagellar FliJ protein</fullName>
    </recommendedName>
</protein>
<dbReference type="InterPro" id="IPR012823">
    <property type="entry name" value="Flagell_FliJ"/>
</dbReference>
<keyword evidence="10" id="KW-1006">Bacterial flagellum protein export</keyword>
<dbReference type="GO" id="GO:0005886">
    <property type="term" value="C:plasma membrane"/>
    <property type="evidence" value="ECO:0007669"/>
    <property type="project" value="UniProtKB-SubCell"/>
</dbReference>
<comment type="subcellular location">
    <subcellularLocation>
        <location evidence="1">Cell membrane</location>
        <topology evidence="1">Peripheral membrane protein</topology>
        <orientation evidence="1">Cytoplasmic side</orientation>
    </subcellularLocation>
</comment>
<evidence type="ECO:0000256" key="10">
    <source>
        <dbReference type="ARBA" id="ARBA00023225"/>
    </source>
</evidence>
<evidence type="ECO:0000256" key="2">
    <source>
        <dbReference type="ARBA" id="ARBA00010004"/>
    </source>
</evidence>
<evidence type="ECO:0000256" key="8">
    <source>
        <dbReference type="ARBA" id="ARBA00022927"/>
    </source>
</evidence>
<accession>A0A4R3KWY0</accession>
<reference evidence="12 13" key="1">
    <citation type="submission" date="2019-03" db="EMBL/GenBank/DDBJ databases">
        <title>Genomic Encyclopedia of Type Strains, Phase IV (KMG-IV): sequencing the most valuable type-strain genomes for metagenomic binning, comparative biology and taxonomic classification.</title>
        <authorList>
            <person name="Goeker M."/>
        </authorList>
    </citation>
    <scope>NUCLEOTIDE SEQUENCE [LARGE SCALE GENOMIC DNA]</scope>
    <source>
        <strain evidence="12 13">DSM 26752</strain>
    </source>
</reference>
<evidence type="ECO:0000256" key="5">
    <source>
        <dbReference type="ARBA" id="ARBA00022475"/>
    </source>
</evidence>
<keyword evidence="6" id="KW-0145">Chemotaxis</keyword>
<sequence>MANFNFRFERVLNYKKTIEDYKKSQYGVAQKKLIAEEDKLNEINQIITNVKDEKNISTEETSVGNLVMYNNYINDLSKKLNLQKQIVENIRKDAEKAKEEMINAVKEKKIFEKLKEQEYKKHIYHLQKNEEKHIDSIISYKTSTQ</sequence>
<dbReference type="GO" id="GO:0044781">
    <property type="term" value="P:bacterial-type flagellum organization"/>
    <property type="evidence" value="ECO:0007669"/>
    <property type="project" value="UniProtKB-KW"/>
</dbReference>
<keyword evidence="5" id="KW-1003">Cell membrane</keyword>